<dbReference type="InterPro" id="IPR002125">
    <property type="entry name" value="CMP_dCMP_dom"/>
</dbReference>
<evidence type="ECO:0000256" key="2">
    <source>
        <dbReference type="ARBA" id="ARBA00022833"/>
    </source>
</evidence>
<keyword evidence="5" id="KW-1185">Reference proteome</keyword>
<dbReference type="SUPFAM" id="SSF53927">
    <property type="entry name" value="Cytidine deaminase-like"/>
    <property type="match status" value="1"/>
</dbReference>
<name>A0A6I4P1X7_9MICO</name>
<feature type="domain" description="CMP/dCMP-type deaminase" evidence="3">
    <location>
        <begin position="33"/>
        <end position="114"/>
    </location>
</feature>
<organism evidence="4 5">
    <name type="scientific">Agromyces seonyuensis</name>
    <dbReference type="NCBI Taxonomy" id="2662446"/>
    <lineage>
        <taxon>Bacteria</taxon>
        <taxon>Bacillati</taxon>
        <taxon>Actinomycetota</taxon>
        <taxon>Actinomycetes</taxon>
        <taxon>Micrococcales</taxon>
        <taxon>Microbacteriaceae</taxon>
        <taxon>Agromyces</taxon>
    </lineage>
</organism>
<proteinExistence type="predicted"/>
<comment type="caution">
    <text evidence="4">The sequence shown here is derived from an EMBL/GenBank/DDBJ whole genome shotgun (WGS) entry which is preliminary data.</text>
</comment>
<gene>
    <name evidence="4" type="ORF">GB864_01535</name>
</gene>
<keyword evidence="2" id="KW-0862">Zinc</keyword>
<accession>A0A6I4P1X7</accession>
<dbReference type="Gene3D" id="3.40.140.10">
    <property type="entry name" value="Cytidine Deaminase, domain 2"/>
    <property type="match status" value="1"/>
</dbReference>
<evidence type="ECO:0000259" key="3">
    <source>
        <dbReference type="Pfam" id="PF00383"/>
    </source>
</evidence>
<evidence type="ECO:0000313" key="5">
    <source>
        <dbReference type="Proteomes" id="UP000438182"/>
    </source>
</evidence>
<dbReference type="Proteomes" id="UP000438182">
    <property type="component" value="Unassembled WGS sequence"/>
</dbReference>
<evidence type="ECO:0000256" key="1">
    <source>
        <dbReference type="ARBA" id="ARBA00022723"/>
    </source>
</evidence>
<dbReference type="RefSeq" id="WP_160422522.1">
    <property type="nucleotide sequence ID" value="NZ_WSTA01000003.1"/>
</dbReference>
<reference evidence="4 5" key="1">
    <citation type="submission" date="2019-12" db="EMBL/GenBank/DDBJ databases">
        <authorList>
            <person name="Kim Y.S."/>
        </authorList>
    </citation>
    <scope>NUCLEOTIDE SEQUENCE [LARGE SCALE GENOMIC DNA]</scope>
    <source>
        <strain evidence="4 5">MMS17-SY077</strain>
    </source>
</reference>
<dbReference type="EMBL" id="WSTA01000003">
    <property type="protein sequence ID" value="MWB97247.1"/>
    <property type="molecule type" value="Genomic_DNA"/>
</dbReference>
<sequence length="209" mass="22841">MDAPSLADPAAIARLLDVIEHDIVPLTREGVEAGNKLFGGAILRKSDLSVVVAATNAELDNPLWHGEIHAIKRFFELPAAERPATADCLLLATHEPCSLCLSGIVWGGFDEFAYLFSHRDSADRFAIPFDIQILQAVYAVPDPDRDEPAAGRDLYNRTNAFFASHDLQASIEASGSPELLERVSRLEGIYAELSDTYQASKDDAPMRFA</sequence>
<dbReference type="InterPro" id="IPR016192">
    <property type="entry name" value="APOBEC/CMP_deaminase_Zn-bd"/>
</dbReference>
<dbReference type="InterPro" id="IPR016193">
    <property type="entry name" value="Cytidine_deaminase-like"/>
</dbReference>
<dbReference type="GO" id="GO:0008270">
    <property type="term" value="F:zinc ion binding"/>
    <property type="evidence" value="ECO:0007669"/>
    <property type="project" value="InterPro"/>
</dbReference>
<dbReference type="PROSITE" id="PS00903">
    <property type="entry name" value="CYT_DCMP_DEAMINASES_1"/>
    <property type="match status" value="1"/>
</dbReference>
<dbReference type="Pfam" id="PF00383">
    <property type="entry name" value="dCMP_cyt_deam_1"/>
    <property type="match status" value="1"/>
</dbReference>
<dbReference type="GO" id="GO:0016787">
    <property type="term" value="F:hydrolase activity"/>
    <property type="evidence" value="ECO:0007669"/>
    <property type="project" value="InterPro"/>
</dbReference>
<evidence type="ECO:0000313" key="4">
    <source>
        <dbReference type="EMBL" id="MWB97247.1"/>
    </source>
</evidence>
<dbReference type="AlphaFoldDB" id="A0A6I4P1X7"/>
<dbReference type="CDD" id="cd01285">
    <property type="entry name" value="nucleoside_deaminase"/>
    <property type="match status" value="1"/>
</dbReference>
<keyword evidence="1" id="KW-0479">Metal-binding</keyword>
<protein>
    <submittedName>
        <fullName evidence="4">Nucleoside deaminase</fullName>
    </submittedName>
</protein>